<evidence type="ECO:0000313" key="1">
    <source>
        <dbReference type="EMBL" id="KAH0469598.1"/>
    </source>
</evidence>
<dbReference type="Proteomes" id="UP000775213">
    <property type="component" value="Unassembled WGS sequence"/>
</dbReference>
<gene>
    <name evidence="1" type="ORF">IEQ34_001156</name>
</gene>
<sequence>MFDDLSLLHIVALFPTVQLPSNHNSNVVGLDPFPHPPKLAIHAVHKLKSMAHCESKVPRKTMADVTVSQPSVMFSTYNGLTFTASKTKYSR</sequence>
<reference evidence="1 2" key="1">
    <citation type="journal article" date="2021" name="Hortic Res">
        <title>Chromosome-scale assembly of the Dendrobium chrysotoxum genome enhances the understanding of orchid evolution.</title>
        <authorList>
            <person name="Zhang Y."/>
            <person name="Zhang G.Q."/>
            <person name="Zhang D."/>
            <person name="Liu X.D."/>
            <person name="Xu X.Y."/>
            <person name="Sun W.H."/>
            <person name="Yu X."/>
            <person name="Zhu X."/>
            <person name="Wang Z.W."/>
            <person name="Zhao X."/>
            <person name="Zhong W.Y."/>
            <person name="Chen H."/>
            <person name="Yin W.L."/>
            <person name="Huang T."/>
            <person name="Niu S.C."/>
            <person name="Liu Z.J."/>
        </authorList>
    </citation>
    <scope>NUCLEOTIDE SEQUENCE [LARGE SCALE GENOMIC DNA]</scope>
    <source>
        <strain evidence="1">Lindl</strain>
    </source>
</reference>
<proteinExistence type="predicted"/>
<accession>A0AAV7HPR1</accession>
<comment type="caution">
    <text evidence="1">The sequence shown here is derived from an EMBL/GenBank/DDBJ whole genome shotgun (WGS) entry which is preliminary data.</text>
</comment>
<organism evidence="1 2">
    <name type="scientific">Dendrobium chrysotoxum</name>
    <name type="common">Orchid</name>
    <dbReference type="NCBI Taxonomy" id="161865"/>
    <lineage>
        <taxon>Eukaryota</taxon>
        <taxon>Viridiplantae</taxon>
        <taxon>Streptophyta</taxon>
        <taxon>Embryophyta</taxon>
        <taxon>Tracheophyta</taxon>
        <taxon>Spermatophyta</taxon>
        <taxon>Magnoliopsida</taxon>
        <taxon>Liliopsida</taxon>
        <taxon>Asparagales</taxon>
        <taxon>Orchidaceae</taxon>
        <taxon>Epidendroideae</taxon>
        <taxon>Malaxideae</taxon>
        <taxon>Dendrobiinae</taxon>
        <taxon>Dendrobium</taxon>
    </lineage>
</organism>
<protein>
    <submittedName>
        <fullName evidence="1">Uncharacterized protein</fullName>
    </submittedName>
</protein>
<evidence type="ECO:0000313" key="2">
    <source>
        <dbReference type="Proteomes" id="UP000775213"/>
    </source>
</evidence>
<name>A0AAV7HPR1_DENCH</name>
<dbReference type="EMBL" id="JAGFBR010000002">
    <property type="protein sequence ID" value="KAH0469598.1"/>
    <property type="molecule type" value="Genomic_DNA"/>
</dbReference>
<keyword evidence="2" id="KW-1185">Reference proteome</keyword>
<dbReference type="AlphaFoldDB" id="A0AAV7HPR1"/>